<dbReference type="InterPro" id="IPR036527">
    <property type="entry name" value="SCP2_sterol-bd_dom_sf"/>
</dbReference>
<keyword evidence="3" id="KW-1185">Reference proteome</keyword>
<dbReference type="SUPFAM" id="SSF55718">
    <property type="entry name" value="SCP-like"/>
    <property type="match status" value="1"/>
</dbReference>
<feature type="domain" description="Alkyl sulfatase C-terminal" evidence="1">
    <location>
        <begin position="3"/>
        <end position="38"/>
    </location>
</feature>
<comment type="caution">
    <text evidence="2">The sequence shown here is derived from an EMBL/GenBank/DDBJ whole genome shotgun (WGS) entry which is preliminary data.</text>
</comment>
<gene>
    <name evidence="2" type="ORF">GV794_18180</name>
</gene>
<accession>A0ABX0CTE8</accession>
<evidence type="ECO:0000259" key="1">
    <source>
        <dbReference type="Pfam" id="PF14864"/>
    </source>
</evidence>
<dbReference type="Proteomes" id="UP000470876">
    <property type="component" value="Unassembled WGS sequence"/>
</dbReference>
<organism evidence="2 3">
    <name type="scientific">Nocardia cyriacigeorgica</name>
    <dbReference type="NCBI Taxonomy" id="135487"/>
    <lineage>
        <taxon>Bacteria</taxon>
        <taxon>Bacillati</taxon>
        <taxon>Actinomycetota</taxon>
        <taxon>Actinomycetes</taxon>
        <taxon>Mycobacteriales</taxon>
        <taxon>Nocardiaceae</taxon>
        <taxon>Nocardia</taxon>
    </lineage>
</organism>
<dbReference type="EMBL" id="JAAGUX010000032">
    <property type="protein sequence ID" value="NEW57570.1"/>
    <property type="molecule type" value="Genomic_DNA"/>
</dbReference>
<sequence>MTSQIGAGWVKVYGDVGKLVELVGYLDAPDPDFAILTP</sequence>
<protein>
    <recommendedName>
        <fullName evidence="1">Alkyl sulfatase C-terminal domain-containing protein</fullName>
    </recommendedName>
</protein>
<dbReference type="InterPro" id="IPR029229">
    <property type="entry name" value="Alkyl_sulf_C"/>
</dbReference>
<name>A0ABX0CTE8_9NOCA</name>
<reference evidence="2 3" key="1">
    <citation type="submission" date="2020-01" db="EMBL/GenBank/DDBJ databases">
        <title>Genetics and antimicrobial susceptibilities of Nocardia species isolated from the soil; a comparison with species isolated from humans.</title>
        <authorList>
            <person name="Carrasco G."/>
            <person name="Monzon S."/>
            <person name="Sansegundo M."/>
            <person name="Garcia E."/>
            <person name="Garrido N."/>
            <person name="Medina M.J."/>
            <person name="Villalon P."/>
            <person name="Ramirez-Arocha A.C."/>
            <person name="Jimenez P."/>
            <person name="Cuesta I."/>
            <person name="Valdezate S."/>
        </authorList>
    </citation>
    <scope>NUCLEOTIDE SEQUENCE [LARGE SCALE GENOMIC DNA]</scope>
    <source>
        <strain evidence="2 3">CNM20110649</strain>
    </source>
</reference>
<evidence type="ECO:0000313" key="3">
    <source>
        <dbReference type="Proteomes" id="UP000470876"/>
    </source>
</evidence>
<dbReference type="Pfam" id="PF14864">
    <property type="entry name" value="Alkyl_sulf_C"/>
    <property type="match status" value="1"/>
</dbReference>
<evidence type="ECO:0000313" key="2">
    <source>
        <dbReference type="EMBL" id="NEW57570.1"/>
    </source>
</evidence>
<proteinExistence type="predicted"/>
<dbReference type="Gene3D" id="3.30.1050.10">
    <property type="entry name" value="SCP2 sterol-binding domain"/>
    <property type="match status" value="1"/>
</dbReference>